<keyword evidence="3" id="KW-1185">Reference proteome</keyword>
<feature type="region of interest" description="Disordered" evidence="1">
    <location>
        <begin position="48"/>
        <end position="82"/>
    </location>
</feature>
<comment type="caution">
    <text evidence="2">The sequence shown here is derived from an EMBL/GenBank/DDBJ whole genome shotgun (WGS) entry which is preliminary data.</text>
</comment>
<dbReference type="EMBL" id="SPHZ02000009">
    <property type="protein sequence ID" value="KAF0900851.1"/>
    <property type="molecule type" value="Genomic_DNA"/>
</dbReference>
<dbReference type="Proteomes" id="UP000479710">
    <property type="component" value="Unassembled WGS sequence"/>
</dbReference>
<name>A0A6G1CL93_9ORYZ</name>
<evidence type="ECO:0000313" key="3">
    <source>
        <dbReference type="Proteomes" id="UP000479710"/>
    </source>
</evidence>
<proteinExistence type="predicted"/>
<feature type="compositionally biased region" description="Low complexity" evidence="1">
    <location>
        <begin position="73"/>
        <end position="82"/>
    </location>
</feature>
<protein>
    <submittedName>
        <fullName evidence="2">Uncharacterized protein</fullName>
    </submittedName>
</protein>
<dbReference type="AlphaFoldDB" id="A0A6G1CL93"/>
<evidence type="ECO:0000313" key="2">
    <source>
        <dbReference type="EMBL" id="KAF0900851.1"/>
    </source>
</evidence>
<accession>A0A6G1CL93</accession>
<sequence length="156" mass="16822">MSVQHEGIYDDMPCRWLFEALSPVAQSSHRGKKRKRIAVDAETVFGLGHLQSPSPGEGRGDALAELESGGGSCDSYKSDSSSAAVGKDDVVVAADALVVVCAKSPEAVRMFVRHVTPATVVRSIDWDLIRAGNRTEVLPLLLFSYFVAIFSPKLVF</sequence>
<gene>
    <name evidence="2" type="ORF">E2562_035486</name>
</gene>
<organism evidence="2 3">
    <name type="scientific">Oryza meyeriana var. granulata</name>
    <dbReference type="NCBI Taxonomy" id="110450"/>
    <lineage>
        <taxon>Eukaryota</taxon>
        <taxon>Viridiplantae</taxon>
        <taxon>Streptophyta</taxon>
        <taxon>Embryophyta</taxon>
        <taxon>Tracheophyta</taxon>
        <taxon>Spermatophyta</taxon>
        <taxon>Magnoliopsida</taxon>
        <taxon>Liliopsida</taxon>
        <taxon>Poales</taxon>
        <taxon>Poaceae</taxon>
        <taxon>BOP clade</taxon>
        <taxon>Oryzoideae</taxon>
        <taxon>Oryzeae</taxon>
        <taxon>Oryzinae</taxon>
        <taxon>Oryza</taxon>
        <taxon>Oryza meyeriana</taxon>
    </lineage>
</organism>
<reference evidence="2 3" key="1">
    <citation type="submission" date="2019-11" db="EMBL/GenBank/DDBJ databases">
        <title>Whole genome sequence of Oryza granulata.</title>
        <authorList>
            <person name="Li W."/>
        </authorList>
    </citation>
    <scope>NUCLEOTIDE SEQUENCE [LARGE SCALE GENOMIC DNA]</scope>
    <source>
        <strain evidence="3">cv. Menghai</strain>
        <tissue evidence="2">Leaf</tissue>
    </source>
</reference>
<dbReference type="OrthoDB" id="1696744at2759"/>
<evidence type="ECO:0000256" key="1">
    <source>
        <dbReference type="SAM" id="MobiDB-lite"/>
    </source>
</evidence>